<gene>
    <name evidence="1" type="ORF">PSNMU_V1.4_AUG-EV-PASAV3_0011780</name>
</gene>
<dbReference type="Proteomes" id="UP000291116">
    <property type="component" value="Unassembled WGS sequence"/>
</dbReference>
<proteinExistence type="predicted"/>
<evidence type="ECO:0000313" key="1">
    <source>
        <dbReference type="EMBL" id="VEU34469.1"/>
    </source>
</evidence>
<accession>A0A448YXL7</accession>
<organism evidence="1 2">
    <name type="scientific">Pseudo-nitzschia multistriata</name>
    <dbReference type="NCBI Taxonomy" id="183589"/>
    <lineage>
        <taxon>Eukaryota</taxon>
        <taxon>Sar</taxon>
        <taxon>Stramenopiles</taxon>
        <taxon>Ochrophyta</taxon>
        <taxon>Bacillariophyta</taxon>
        <taxon>Bacillariophyceae</taxon>
        <taxon>Bacillariophycidae</taxon>
        <taxon>Bacillariales</taxon>
        <taxon>Bacillariaceae</taxon>
        <taxon>Pseudo-nitzschia</taxon>
    </lineage>
</organism>
<dbReference type="AlphaFoldDB" id="A0A448YXL7"/>
<sequence>MTTFQVASRRFFLPALRRSSVTLNTGRRTMMAFEDHARLRGKFEEDRYLKQQEEQWRQNLQALRAQEESKREKRHQEEVVEPVKKHLEEILAASGDKISDEGLENLAKFRLSL</sequence>
<evidence type="ECO:0000313" key="2">
    <source>
        <dbReference type="Proteomes" id="UP000291116"/>
    </source>
</evidence>
<dbReference type="EMBL" id="CAACVS010000029">
    <property type="protein sequence ID" value="VEU34469.1"/>
    <property type="molecule type" value="Genomic_DNA"/>
</dbReference>
<dbReference type="OrthoDB" id="44397at2759"/>
<protein>
    <submittedName>
        <fullName evidence="1">Uncharacterized protein</fullName>
    </submittedName>
</protein>
<reference evidence="1 2" key="1">
    <citation type="submission" date="2019-01" db="EMBL/GenBank/DDBJ databases">
        <authorList>
            <person name="Ferrante I. M."/>
        </authorList>
    </citation>
    <scope>NUCLEOTIDE SEQUENCE [LARGE SCALE GENOMIC DNA]</scope>
    <source>
        <strain evidence="1 2">B856</strain>
    </source>
</reference>
<keyword evidence="2" id="KW-1185">Reference proteome</keyword>
<name>A0A448YXL7_9STRA</name>